<reference evidence="2" key="3">
    <citation type="submission" date="2024-02" db="EMBL/GenBank/DDBJ databases">
        <title>Comparative genomics of Cryptococcus and Kwoniella reveals pathogenesis evolution and contrasting modes of karyotype evolution via chromosome fusion or intercentromeric recombination.</title>
        <authorList>
            <person name="Coelho M.A."/>
            <person name="David-Palma M."/>
            <person name="Shea T."/>
            <person name="Bowers K."/>
            <person name="McGinley-Smith S."/>
            <person name="Mohammad A.W."/>
            <person name="Gnirke A."/>
            <person name="Yurkov A.M."/>
            <person name="Nowrousian M."/>
            <person name="Sun S."/>
            <person name="Cuomo C.A."/>
            <person name="Heitman J."/>
        </authorList>
    </citation>
    <scope>NUCLEOTIDE SEQUENCE</scope>
    <source>
        <strain evidence="2">CBS 10117</strain>
    </source>
</reference>
<evidence type="ECO:0000313" key="2">
    <source>
        <dbReference type="EMBL" id="WWC62991.1"/>
    </source>
</evidence>
<dbReference type="Proteomes" id="UP000078595">
    <property type="component" value="Chromosome 6"/>
</dbReference>
<evidence type="ECO:0000313" key="1">
    <source>
        <dbReference type="EMBL" id="OBR84111.1"/>
    </source>
</evidence>
<dbReference type="RefSeq" id="XP_018261953.1">
    <property type="nucleotide sequence ID" value="XM_018408262.1"/>
</dbReference>
<sequence length="75" mass="8281">MVRIPRTATDPAPGVGLGLGLGSVLEDSVKSLSKGLIGWFNEREVPDLMDDSDYRIIVKKRLFGKPTYSLRYGRA</sequence>
<evidence type="ECO:0000313" key="3">
    <source>
        <dbReference type="Proteomes" id="UP000078595"/>
    </source>
</evidence>
<reference evidence="2" key="2">
    <citation type="submission" date="2013-07" db="EMBL/GenBank/DDBJ databases">
        <authorList>
            <consortium name="The Broad Institute Genome Sequencing Platform"/>
            <person name="Cuomo C."/>
            <person name="Litvintseva A."/>
            <person name="Chen Y."/>
            <person name="Heitman J."/>
            <person name="Sun S."/>
            <person name="Springer D."/>
            <person name="Dromer F."/>
            <person name="Young S.K."/>
            <person name="Zeng Q."/>
            <person name="Gargeya S."/>
            <person name="Fitzgerald M."/>
            <person name="Abouelleil A."/>
            <person name="Alvarado L."/>
            <person name="Berlin A.M."/>
            <person name="Chapman S.B."/>
            <person name="Dewar J."/>
            <person name="Goldberg J."/>
            <person name="Griggs A."/>
            <person name="Gujja S."/>
            <person name="Hansen M."/>
            <person name="Howarth C."/>
            <person name="Imamovic A."/>
            <person name="Larimer J."/>
            <person name="McCowan C."/>
            <person name="Murphy C."/>
            <person name="Pearson M."/>
            <person name="Priest M."/>
            <person name="Roberts A."/>
            <person name="Saif S."/>
            <person name="Shea T."/>
            <person name="Sykes S."/>
            <person name="Wortman J."/>
            <person name="Nusbaum C."/>
            <person name="Birren B."/>
        </authorList>
    </citation>
    <scope>NUCLEOTIDE SEQUENCE</scope>
    <source>
        <strain evidence="2">CBS 10117</strain>
    </source>
</reference>
<accession>A0A1A6A226</accession>
<name>A0A1A6A226_9TREE</name>
<dbReference type="VEuPathDB" id="FungiDB:I303_04968"/>
<reference evidence="1" key="1">
    <citation type="submission" date="2013-07" db="EMBL/GenBank/DDBJ databases">
        <title>The Genome Sequence of Cryptococcus dejecticola CBS10117.</title>
        <authorList>
            <consortium name="The Broad Institute Genome Sequencing Platform"/>
            <person name="Cuomo C."/>
            <person name="Litvintseva A."/>
            <person name="Chen Y."/>
            <person name="Heitman J."/>
            <person name="Sun S."/>
            <person name="Springer D."/>
            <person name="Dromer F."/>
            <person name="Young S.K."/>
            <person name="Zeng Q."/>
            <person name="Gargeya S."/>
            <person name="Fitzgerald M."/>
            <person name="Abouelleil A."/>
            <person name="Alvarado L."/>
            <person name="Berlin A.M."/>
            <person name="Chapman S.B."/>
            <person name="Dewar J."/>
            <person name="Goldberg J."/>
            <person name="Griggs A."/>
            <person name="Gujja S."/>
            <person name="Hansen M."/>
            <person name="Howarth C."/>
            <person name="Imamovic A."/>
            <person name="Larimer J."/>
            <person name="McCowan C."/>
            <person name="Murphy C."/>
            <person name="Pearson M."/>
            <person name="Priest M."/>
            <person name="Roberts A."/>
            <person name="Saif S."/>
            <person name="Shea T."/>
            <person name="Sykes S."/>
            <person name="Wortman J."/>
            <person name="Nusbaum C."/>
            <person name="Birren B."/>
        </authorList>
    </citation>
    <scope>NUCLEOTIDE SEQUENCE [LARGE SCALE GENOMIC DNA]</scope>
    <source>
        <strain evidence="1">CBS 10117</strain>
    </source>
</reference>
<gene>
    <name evidence="1" type="ORF">I303_04968</name>
    <name evidence="2" type="ORF">I303_105589</name>
</gene>
<keyword evidence="3" id="KW-1185">Reference proteome</keyword>
<dbReference type="KEGG" id="kdj:28968667"/>
<dbReference type="GeneID" id="28968667"/>
<dbReference type="EMBL" id="CP144535">
    <property type="protein sequence ID" value="WWC62991.1"/>
    <property type="molecule type" value="Genomic_DNA"/>
</dbReference>
<dbReference type="EMBL" id="KI894032">
    <property type="protein sequence ID" value="OBR84111.1"/>
    <property type="molecule type" value="Genomic_DNA"/>
</dbReference>
<proteinExistence type="predicted"/>
<dbReference type="AlphaFoldDB" id="A0A1A6A226"/>
<protein>
    <submittedName>
        <fullName evidence="1">Uncharacterized protein</fullName>
    </submittedName>
</protein>
<organism evidence="1">
    <name type="scientific">Kwoniella dejecticola CBS 10117</name>
    <dbReference type="NCBI Taxonomy" id="1296121"/>
    <lineage>
        <taxon>Eukaryota</taxon>
        <taxon>Fungi</taxon>
        <taxon>Dikarya</taxon>
        <taxon>Basidiomycota</taxon>
        <taxon>Agaricomycotina</taxon>
        <taxon>Tremellomycetes</taxon>
        <taxon>Tremellales</taxon>
        <taxon>Cryptococcaceae</taxon>
        <taxon>Kwoniella</taxon>
    </lineage>
</organism>